<evidence type="ECO:0000256" key="2">
    <source>
        <dbReference type="ARBA" id="ARBA00023002"/>
    </source>
</evidence>
<dbReference type="Proteomes" id="UP000198418">
    <property type="component" value="Unassembled WGS sequence"/>
</dbReference>
<name>A0A212RQ61_RHOAC</name>
<accession>A0A212RQ61</accession>
<dbReference type="PANTHER" id="PTHR44196:SF2">
    <property type="entry name" value="SHORT-CHAIN DEHYDROGENASE-RELATED"/>
    <property type="match status" value="1"/>
</dbReference>
<dbReference type="GO" id="GO:0016491">
    <property type="term" value="F:oxidoreductase activity"/>
    <property type="evidence" value="ECO:0007669"/>
    <property type="project" value="UniProtKB-KW"/>
</dbReference>
<keyword evidence="4" id="KW-1185">Reference proteome</keyword>
<dbReference type="InterPro" id="IPR002347">
    <property type="entry name" value="SDR_fam"/>
</dbReference>
<reference evidence="4" key="1">
    <citation type="submission" date="2017-06" db="EMBL/GenBank/DDBJ databases">
        <authorList>
            <person name="Varghese N."/>
            <person name="Submissions S."/>
        </authorList>
    </citation>
    <scope>NUCLEOTIDE SEQUENCE [LARGE SCALE GENOMIC DNA]</scope>
    <source>
        <strain evidence="4">DSM 137</strain>
    </source>
</reference>
<sequence length="263" mass="27287">MAQAFRPLAVVTGASSGIGLGLARCCAQAGHDLVIAADNAEIEQAGLSLRALGGAVETVQADLSTKDGVELLCNAVSWGGRTPEILCANAGIGLGDGFLDQDIARALQVVDTNIAGTLRLVHRVGRDMRAAGAGRILIVGSIAGFTPGAFQAVYNGTKAFLDSFSFALRAELEGSGISVTCLMPGVTDTEFFERAGLEDTKLAQAKKDDPDDVARIGFDAMMRGEGDVVSGWSNKLKTALSLLTPAETLARAHRREAEPGSGR</sequence>
<proteinExistence type="inferred from homology"/>
<dbReference type="EMBL" id="FYDG01000006">
    <property type="protein sequence ID" value="SNB74602.1"/>
    <property type="molecule type" value="Genomic_DNA"/>
</dbReference>
<evidence type="ECO:0000313" key="4">
    <source>
        <dbReference type="Proteomes" id="UP000198418"/>
    </source>
</evidence>
<dbReference type="AlphaFoldDB" id="A0A212RQ61"/>
<evidence type="ECO:0000313" key="3">
    <source>
        <dbReference type="EMBL" id="SNB74602.1"/>
    </source>
</evidence>
<keyword evidence="2" id="KW-0560">Oxidoreductase</keyword>
<dbReference type="GO" id="GO:0016020">
    <property type="term" value="C:membrane"/>
    <property type="evidence" value="ECO:0007669"/>
    <property type="project" value="TreeGrafter"/>
</dbReference>
<dbReference type="InterPro" id="IPR036291">
    <property type="entry name" value="NAD(P)-bd_dom_sf"/>
</dbReference>
<dbReference type="OrthoDB" id="9808814at2"/>
<comment type="similarity">
    <text evidence="1">Belongs to the short-chain dehydrogenases/reductases (SDR) family.</text>
</comment>
<dbReference type="RefSeq" id="WP_088521116.1">
    <property type="nucleotide sequence ID" value="NZ_FYDG01000006.1"/>
</dbReference>
<organism evidence="3 4">
    <name type="scientific">Rhodoblastus acidophilus</name>
    <name type="common">Rhodopseudomonas acidophila</name>
    <dbReference type="NCBI Taxonomy" id="1074"/>
    <lineage>
        <taxon>Bacteria</taxon>
        <taxon>Pseudomonadati</taxon>
        <taxon>Pseudomonadota</taxon>
        <taxon>Alphaproteobacteria</taxon>
        <taxon>Hyphomicrobiales</taxon>
        <taxon>Rhodoblastaceae</taxon>
        <taxon>Rhodoblastus</taxon>
    </lineage>
</organism>
<dbReference type="Pfam" id="PF00106">
    <property type="entry name" value="adh_short"/>
    <property type="match status" value="1"/>
</dbReference>
<dbReference type="Gene3D" id="3.40.50.720">
    <property type="entry name" value="NAD(P)-binding Rossmann-like Domain"/>
    <property type="match status" value="1"/>
</dbReference>
<dbReference type="CDD" id="cd05233">
    <property type="entry name" value="SDR_c"/>
    <property type="match status" value="1"/>
</dbReference>
<evidence type="ECO:0000256" key="1">
    <source>
        <dbReference type="ARBA" id="ARBA00006484"/>
    </source>
</evidence>
<gene>
    <name evidence="3" type="ORF">SAMN06265338_106102</name>
</gene>
<dbReference type="PROSITE" id="PS00061">
    <property type="entry name" value="ADH_SHORT"/>
    <property type="match status" value="1"/>
</dbReference>
<dbReference type="SUPFAM" id="SSF51735">
    <property type="entry name" value="NAD(P)-binding Rossmann-fold domains"/>
    <property type="match status" value="1"/>
</dbReference>
<protein>
    <submittedName>
        <fullName evidence="3">Short-chain dehydrogenase</fullName>
    </submittedName>
</protein>
<dbReference type="PRINTS" id="PR00081">
    <property type="entry name" value="GDHRDH"/>
</dbReference>
<dbReference type="InterPro" id="IPR020904">
    <property type="entry name" value="Sc_DH/Rdtase_CS"/>
</dbReference>
<dbReference type="PANTHER" id="PTHR44196">
    <property type="entry name" value="DEHYDROGENASE/REDUCTASE SDR FAMILY MEMBER 7B"/>
    <property type="match status" value="1"/>
</dbReference>